<keyword evidence="2" id="KW-0732">Signal</keyword>
<name>A0A921HN99_9FIRM</name>
<evidence type="ECO:0000256" key="1">
    <source>
        <dbReference type="SAM" id="MobiDB-lite"/>
    </source>
</evidence>
<comment type="caution">
    <text evidence="4">The sequence shown here is derived from an EMBL/GenBank/DDBJ whole genome shotgun (WGS) entry which is preliminary data.</text>
</comment>
<reference evidence="4" key="1">
    <citation type="journal article" date="2021" name="PeerJ">
        <title>Extensive microbial diversity within the chicken gut microbiome revealed by metagenomics and culture.</title>
        <authorList>
            <person name="Gilroy R."/>
            <person name="Ravi A."/>
            <person name="Getino M."/>
            <person name="Pursley I."/>
            <person name="Horton D.L."/>
            <person name="Alikhan N.F."/>
            <person name="Baker D."/>
            <person name="Gharbi K."/>
            <person name="Hall N."/>
            <person name="Watson M."/>
            <person name="Adriaenssens E.M."/>
            <person name="Foster-Nyarko E."/>
            <person name="Jarju S."/>
            <person name="Secka A."/>
            <person name="Antonio M."/>
            <person name="Oren A."/>
            <person name="Chaudhuri R.R."/>
            <person name="La Ragione R."/>
            <person name="Hildebrand F."/>
            <person name="Pallen M.J."/>
        </authorList>
    </citation>
    <scope>NUCLEOTIDE SEQUENCE</scope>
    <source>
        <strain evidence="4">7318</strain>
    </source>
</reference>
<feature type="compositionally biased region" description="Acidic residues" evidence="1">
    <location>
        <begin position="258"/>
        <end position="274"/>
    </location>
</feature>
<evidence type="ECO:0000259" key="3">
    <source>
        <dbReference type="PROSITE" id="PS51494"/>
    </source>
</evidence>
<accession>A0A921HN99</accession>
<reference evidence="4" key="2">
    <citation type="submission" date="2021-09" db="EMBL/GenBank/DDBJ databases">
        <authorList>
            <person name="Gilroy R."/>
        </authorList>
    </citation>
    <scope>NUCLEOTIDE SEQUENCE</scope>
    <source>
        <strain evidence="4">7318</strain>
    </source>
</reference>
<feature type="chain" id="PRO_5037287339" evidence="2">
    <location>
        <begin position="22"/>
        <end position="781"/>
    </location>
</feature>
<sequence>MVKFFVTICLMLLLGITPAMAMPEIMTTEQIKPGMQGYAETMVQGNQKARFNVEIMGVVNNGGGSYKQILARAYGDLIDDTNGVIHGMSGSPVYVDGKLIGAVARSVGQDVLPYKFYITPVEEMMKIWQMPDPLSTINKSGVKPVGVLTVEEYEKQRETYDEDVDKEVEKYKSKILSTPEGETREKGKAQKRLEEILSDFEVKDGEAEKLQDDLAQNTDTENPDETATEDEAVKDDAEEAAETADDGSEKETAQAEVIVEENEPEPESDTEVSETEAAVKGDEADKEDKDKEEKDKAASAETDTANSEKIIAALQNAGIKEKANEDISISKFILDSIAKQREMNKNSYSAPADVYVSGFTGSSFNFLKEAMAGDNMVPYQGSVFVGDGVGTSGSDIKTDAVLHEGDAVGVVMAYGDFFAGGTGTVTAVNGDKILAFGHPMTYKGNVNYFLTEADVIGTAGGILNGVKVSSFGKIIGRVNQDRFSGVSGILHQYPASVPIRVFVKDKNLGREQEYAAKIAYDEDIIPALAASIVYASMERTADRSGYGTANVKFAIKTDEVPEGVFERENMFYDAKDVGQFVVGELTQAVYFLCTNMDKPSNIFDIRVDVDYTSNRNTASIVSAIPDKEKVKPGETVVFKVMIKPYRKEAETVEIPYVVPKTQKEGTMAFEVKGGGFVQLAEVLQSGLVINPQEAGQMSTADRLNDLKNLNKNNEIVITPTVDIQSEQDQSKAIADAVKLSEELSKMSKKEREELNKNRETKVATKYVIDNFVQTSIEVEKD</sequence>
<evidence type="ECO:0000313" key="5">
    <source>
        <dbReference type="Proteomes" id="UP000780768"/>
    </source>
</evidence>
<evidence type="ECO:0000313" key="4">
    <source>
        <dbReference type="EMBL" id="HJF84767.1"/>
    </source>
</evidence>
<feature type="compositionally biased region" description="Basic and acidic residues" evidence="1">
    <location>
        <begin position="277"/>
        <end position="298"/>
    </location>
</feature>
<dbReference type="EMBL" id="DYVR01000102">
    <property type="protein sequence ID" value="HJF84767.1"/>
    <property type="molecule type" value="Genomic_DNA"/>
</dbReference>
<feature type="compositionally biased region" description="Basic and acidic residues" evidence="1">
    <location>
        <begin position="199"/>
        <end position="212"/>
    </location>
</feature>
<dbReference type="InterPro" id="IPR008763">
    <property type="entry name" value="Peptidase_S55"/>
</dbReference>
<evidence type="ECO:0000256" key="2">
    <source>
        <dbReference type="SAM" id="SignalP"/>
    </source>
</evidence>
<proteinExistence type="predicted"/>
<dbReference type="AlphaFoldDB" id="A0A921HN99"/>
<gene>
    <name evidence="4" type="ORF">K8V65_03810</name>
</gene>
<dbReference type="Proteomes" id="UP000780768">
    <property type="component" value="Unassembled WGS sequence"/>
</dbReference>
<feature type="domain" description="Peptidase S55" evidence="3">
    <location>
        <begin position="1"/>
        <end position="140"/>
    </location>
</feature>
<feature type="region of interest" description="Disordered" evidence="1">
    <location>
        <begin position="199"/>
        <end position="304"/>
    </location>
</feature>
<feature type="signal peptide" evidence="2">
    <location>
        <begin position="1"/>
        <end position="21"/>
    </location>
</feature>
<protein>
    <submittedName>
        <fullName evidence="4">SpoIVB peptidase S55</fullName>
    </submittedName>
</protein>
<feature type="compositionally biased region" description="Acidic residues" evidence="1">
    <location>
        <begin position="221"/>
        <end position="246"/>
    </location>
</feature>
<organism evidence="4 5">
    <name type="scientific">Megamonas hypermegale</name>
    <dbReference type="NCBI Taxonomy" id="158847"/>
    <lineage>
        <taxon>Bacteria</taxon>
        <taxon>Bacillati</taxon>
        <taxon>Bacillota</taxon>
        <taxon>Negativicutes</taxon>
        <taxon>Selenomonadales</taxon>
        <taxon>Selenomonadaceae</taxon>
        <taxon>Megamonas</taxon>
    </lineage>
</organism>
<dbReference type="Pfam" id="PF05580">
    <property type="entry name" value="Peptidase_S55"/>
    <property type="match status" value="1"/>
</dbReference>
<dbReference type="PROSITE" id="PS51494">
    <property type="entry name" value="SPOIVB"/>
    <property type="match status" value="1"/>
</dbReference>